<dbReference type="SUPFAM" id="SSF116846">
    <property type="entry name" value="MIT domain"/>
    <property type="match status" value="1"/>
</dbReference>
<dbReference type="SMART" id="SM00745">
    <property type="entry name" value="MIT"/>
    <property type="match status" value="1"/>
</dbReference>
<name>A0A914AI56_PATMI</name>
<dbReference type="Proteomes" id="UP000887568">
    <property type="component" value="Unplaced"/>
</dbReference>
<accession>A0A914AI56</accession>
<dbReference type="PANTHER" id="PTHR21222:SF1">
    <property type="entry name" value="MIT DOMAIN-CONTAINING PROTEIN 1"/>
    <property type="match status" value="1"/>
</dbReference>
<dbReference type="CDD" id="cd02683">
    <property type="entry name" value="MIT_1"/>
    <property type="match status" value="1"/>
</dbReference>
<proteinExistence type="predicted"/>
<dbReference type="InterPro" id="IPR038113">
    <property type="entry name" value="MITD1_C_sf"/>
</dbReference>
<feature type="domain" description="MIT" evidence="1">
    <location>
        <begin position="4"/>
        <end position="82"/>
    </location>
</feature>
<dbReference type="PANTHER" id="PTHR21222">
    <property type="entry name" value="MIT DOMAIN-CONTAINING PROTEIN 1"/>
    <property type="match status" value="1"/>
</dbReference>
<dbReference type="Gene3D" id="3.30.870.30">
    <property type="entry name" value="MITD, C-terminal phospholipase D-like domain"/>
    <property type="match status" value="1"/>
</dbReference>
<dbReference type="EnsemblMetazoa" id="XM_038207474.1">
    <property type="protein sequence ID" value="XP_038063402.1"/>
    <property type="gene ID" value="LOC119734116"/>
</dbReference>
<evidence type="ECO:0000313" key="3">
    <source>
        <dbReference type="Proteomes" id="UP000887568"/>
    </source>
</evidence>
<reference evidence="2" key="1">
    <citation type="submission" date="2022-11" db="UniProtKB">
        <authorList>
            <consortium name="EnsemblMetazoa"/>
        </authorList>
    </citation>
    <scope>IDENTIFICATION</scope>
</reference>
<organism evidence="2 3">
    <name type="scientific">Patiria miniata</name>
    <name type="common">Bat star</name>
    <name type="synonym">Asterina miniata</name>
    <dbReference type="NCBI Taxonomy" id="46514"/>
    <lineage>
        <taxon>Eukaryota</taxon>
        <taxon>Metazoa</taxon>
        <taxon>Echinodermata</taxon>
        <taxon>Eleutherozoa</taxon>
        <taxon>Asterozoa</taxon>
        <taxon>Asteroidea</taxon>
        <taxon>Valvatacea</taxon>
        <taxon>Valvatida</taxon>
        <taxon>Asterinidae</taxon>
        <taxon>Patiria</taxon>
    </lineage>
</organism>
<evidence type="ECO:0000313" key="2">
    <source>
        <dbReference type="EnsemblMetazoa" id="XP_038063402.1"/>
    </source>
</evidence>
<dbReference type="AlphaFoldDB" id="A0A914AI56"/>
<dbReference type="OMA" id="FYKASNP"/>
<protein>
    <recommendedName>
        <fullName evidence="1">MIT domain-containing protein</fullName>
    </recommendedName>
</protein>
<keyword evidence="3" id="KW-1185">Reference proteome</keyword>
<dbReference type="InterPro" id="IPR032341">
    <property type="entry name" value="MITD1_C"/>
</dbReference>
<dbReference type="Pfam" id="PF04212">
    <property type="entry name" value="MIT"/>
    <property type="match status" value="1"/>
</dbReference>
<dbReference type="InterPro" id="IPR007330">
    <property type="entry name" value="MIT_dom"/>
</dbReference>
<dbReference type="InterPro" id="IPR045331">
    <property type="entry name" value="MITD1_N"/>
</dbReference>
<dbReference type="Gene3D" id="1.20.58.80">
    <property type="entry name" value="Phosphotransferase system, lactose/cellobiose-type IIA subunit"/>
    <property type="match status" value="1"/>
</dbReference>
<dbReference type="CDD" id="cd02685">
    <property type="entry name" value="MIT_C"/>
    <property type="match status" value="1"/>
</dbReference>
<dbReference type="InterPro" id="IPR036181">
    <property type="entry name" value="MIT_dom_sf"/>
</dbReference>
<dbReference type="OrthoDB" id="19553at2759"/>
<dbReference type="InterPro" id="IPR052817">
    <property type="entry name" value="MIT_domain_contain_protein1"/>
</dbReference>
<dbReference type="Pfam" id="PF16565">
    <property type="entry name" value="MIT_C"/>
    <property type="match status" value="1"/>
</dbReference>
<dbReference type="RefSeq" id="XP_038063402.1">
    <property type="nucleotide sequence ID" value="XM_038207474.1"/>
</dbReference>
<dbReference type="GeneID" id="119734116"/>
<evidence type="ECO:0000259" key="1">
    <source>
        <dbReference type="SMART" id="SM00745"/>
    </source>
</evidence>
<sequence>MAGTSGFEASAVSVIKRAVELDGKERFTEALVCYQEGLNLLMEVLKVTTDDAKKRALRTRLGDYMDRAEKIKQHVEKEKEAGKYHEQIHIAADSTHNSYSRTFGRFLDEFVTEVHVEDPYIRNPHQCYNFLRLCELLLGGKTKVKRISLLTGQDQGTAQQQEARFEELKRSLAEYSVTLDISYSSTLHDREIRLNNGWIIKIGRGLDYFKNTGKFSIGFCDMDLRKCHETTVDIFHSKHTTKK</sequence>